<dbReference type="Gene3D" id="3.10.180.10">
    <property type="entry name" value="2,3-Dihydroxybiphenyl 1,2-Dioxygenase, domain 1"/>
    <property type="match status" value="1"/>
</dbReference>
<dbReference type="AlphaFoldDB" id="A0A7G7MH21"/>
<dbReference type="RefSeq" id="WP_185718833.1">
    <property type="nucleotide sequence ID" value="NZ_BAAAWI010000001.1"/>
</dbReference>
<dbReference type="Pfam" id="PF00903">
    <property type="entry name" value="Glyoxalase"/>
    <property type="match status" value="1"/>
</dbReference>
<protein>
    <submittedName>
        <fullName evidence="2">VOC family protein</fullName>
    </submittedName>
</protein>
<sequence>MTAQFHPHLYFETECRAAMTRYQAVFGGDLQLNTFGEIGMEGDPDKVLGASLRTPDGLVLTAGDVTPGSSAGTGGSISITGDEATLRGWFDALAEGGEVHMPLEKQIWGEVFGQCVDRFGITWLINAETGRS</sequence>
<dbReference type="EMBL" id="CP060131">
    <property type="protein sequence ID" value="QNG52082.1"/>
    <property type="molecule type" value="Genomic_DNA"/>
</dbReference>
<evidence type="ECO:0000259" key="1">
    <source>
        <dbReference type="Pfam" id="PF00903"/>
    </source>
</evidence>
<feature type="domain" description="Glyoxalase/fosfomycin resistance/dioxygenase" evidence="1">
    <location>
        <begin position="13"/>
        <end position="123"/>
    </location>
</feature>
<dbReference type="KEGG" id="ppel:H6H00_29190"/>
<organism evidence="2 3">
    <name type="scientific">Pseudonocardia petroleophila</name>
    <dbReference type="NCBI Taxonomy" id="37331"/>
    <lineage>
        <taxon>Bacteria</taxon>
        <taxon>Bacillati</taxon>
        <taxon>Actinomycetota</taxon>
        <taxon>Actinomycetes</taxon>
        <taxon>Pseudonocardiales</taxon>
        <taxon>Pseudonocardiaceae</taxon>
        <taxon>Pseudonocardia</taxon>
    </lineage>
</organism>
<dbReference type="CDD" id="cd06588">
    <property type="entry name" value="PhnB_like"/>
    <property type="match status" value="1"/>
</dbReference>
<proteinExistence type="predicted"/>
<dbReference type="InterPro" id="IPR028973">
    <property type="entry name" value="PhnB-like"/>
</dbReference>
<evidence type="ECO:0000313" key="2">
    <source>
        <dbReference type="EMBL" id="QNG52082.1"/>
    </source>
</evidence>
<accession>A0A7G7MH21</accession>
<dbReference type="InterPro" id="IPR029068">
    <property type="entry name" value="Glyas_Bleomycin-R_OHBP_Dase"/>
</dbReference>
<evidence type="ECO:0000313" key="3">
    <source>
        <dbReference type="Proteomes" id="UP000515728"/>
    </source>
</evidence>
<dbReference type="PANTHER" id="PTHR33990">
    <property type="entry name" value="PROTEIN YJDN-RELATED"/>
    <property type="match status" value="1"/>
</dbReference>
<reference evidence="2 3" key="1">
    <citation type="submission" date="2020-08" db="EMBL/GenBank/DDBJ databases">
        <authorList>
            <person name="Mo P."/>
        </authorList>
    </citation>
    <scope>NUCLEOTIDE SEQUENCE [LARGE SCALE GENOMIC DNA]</scope>
    <source>
        <strain evidence="2 3">CGMCC 4.1532</strain>
    </source>
</reference>
<gene>
    <name evidence="2" type="ORF">H6H00_29190</name>
</gene>
<dbReference type="PANTHER" id="PTHR33990:SF1">
    <property type="entry name" value="PROTEIN YJDN"/>
    <property type="match status" value="1"/>
</dbReference>
<dbReference type="Proteomes" id="UP000515728">
    <property type="component" value="Chromosome"/>
</dbReference>
<dbReference type="InterPro" id="IPR004360">
    <property type="entry name" value="Glyas_Fos-R_dOase_dom"/>
</dbReference>
<dbReference type="SUPFAM" id="SSF54593">
    <property type="entry name" value="Glyoxalase/Bleomycin resistance protein/Dihydroxybiphenyl dioxygenase"/>
    <property type="match status" value="1"/>
</dbReference>
<name>A0A7G7MH21_9PSEU</name>
<keyword evidence="3" id="KW-1185">Reference proteome</keyword>